<dbReference type="PANTHER" id="PTHR30518:SF2">
    <property type="entry name" value="ENDOLYTIC MUREIN TRANSGLYCOSYLASE"/>
    <property type="match status" value="1"/>
</dbReference>
<evidence type="ECO:0000256" key="4">
    <source>
        <dbReference type="ARBA" id="ARBA00023136"/>
    </source>
</evidence>
<dbReference type="Pfam" id="PF02618">
    <property type="entry name" value="YceG"/>
    <property type="match status" value="1"/>
</dbReference>
<dbReference type="GO" id="GO:0071555">
    <property type="term" value="P:cell wall organization"/>
    <property type="evidence" value="ECO:0007669"/>
    <property type="project" value="UniProtKB-KW"/>
</dbReference>
<accession>A0A7W3P6N7</accession>
<gene>
    <name evidence="7" type="primary">mltG</name>
    <name evidence="8" type="ORF">FHX74_002733</name>
</gene>
<keyword evidence="3 7" id="KW-1133">Transmembrane helix</keyword>
<keyword evidence="5 7" id="KW-0456">Lyase</keyword>
<sequence length="377" mass="40967">MTQQLLDPERKPHPGKEIAARGKGCLAVLVALLVLGGGAFLVYDKASGYLSSFGEVPDYTDVKGTANITVTIPDGSTLTEIGTILKDKDVVRSTKAFDRAVKASTEASSVQAGSYLMRTQIPAARALAILLDPAEYRVRNEVTVPEGLRLSSQVAVLAKETKISAAQYQAALKKPQQLGLPSYARNNPEGFLFPDTYELPQDVTAGSVLRLMTARYDQVADEVGLDAGAKRLGRSPYQVLIVASIIEKEVRRPEDRPKVARVLYNRLDKGIDLQLDSTLIYGLKLNANTTTPQNRESNSPYNTYKRKGLPPTPISAPGQAAIEAALDPTPGNWLFFTTVNFDTGETRFADDEAGHQANVKLFQQWCQSHQGRCTTAG</sequence>
<evidence type="ECO:0000313" key="9">
    <source>
        <dbReference type="Proteomes" id="UP000523079"/>
    </source>
</evidence>
<keyword evidence="1 7" id="KW-1003">Cell membrane</keyword>
<feature type="transmembrane region" description="Helical" evidence="7">
    <location>
        <begin position="24"/>
        <end position="43"/>
    </location>
</feature>
<comment type="subcellular location">
    <subcellularLocation>
        <location evidence="7">Cell membrane</location>
        <topology evidence="7">Single-pass membrane protein</topology>
    </subcellularLocation>
</comment>
<dbReference type="GO" id="GO:0009252">
    <property type="term" value="P:peptidoglycan biosynthetic process"/>
    <property type="evidence" value="ECO:0007669"/>
    <property type="project" value="UniProtKB-UniRule"/>
</dbReference>
<dbReference type="Gene3D" id="3.30.1490.480">
    <property type="entry name" value="Endolytic murein transglycosylase"/>
    <property type="match status" value="1"/>
</dbReference>
<keyword evidence="9" id="KW-1185">Reference proteome</keyword>
<evidence type="ECO:0000256" key="3">
    <source>
        <dbReference type="ARBA" id="ARBA00022989"/>
    </source>
</evidence>
<organism evidence="8 9">
    <name type="scientific">Microlunatus kandeliicorticis</name>
    <dbReference type="NCBI Taxonomy" id="1759536"/>
    <lineage>
        <taxon>Bacteria</taxon>
        <taxon>Bacillati</taxon>
        <taxon>Actinomycetota</taxon>
        <taxon>Actinomycetes</taxon>
        <taxon>Propionibacteriales</taxon>
        <taxon>Propionibacteriaceae</taxon>
        <taxon>Microlunatus</taxon>
    </lineage>
</organism>
<dbReference type="HAMAP" id="MF_02065">
    <property type="entry name" value="MltG"/>
    <property type="match status" value="1"/>
</dbReference>
<comment type="caution">
    <text evidence="8">The sequence shown here is derived from an EMBL/GenBank/DDBJ whole genome shotgun (WGS) entry which is preliminary data.</text>
</comment>
<evidence type="ECO:0000256" key="6">
    <source>
        <dbReference type="ARBA" id="ARBA00023316"/>
    </source>
</evidence>
<dbReference type="PANTHER" id="PTHR30518">
    <property type="entry name" value="ENDOLYTIC MUREIN TRANSGLYCOSYLASE"/>
    <property type="match status" value="1"/>
</dbReference>
<name>A0A7W3P6N7_9ACTN</name>
<evidence type="ECO:0000256" key="7">
    <source>
        <dbReference type="HAMAP-Rule" id="MF_02065"/>
    </source>
</evidence>
<dbReference type="CDD" id="cd08010">
    <property type="entry name" value="MltG_like"/>
    <property type="match status" value="1"/>
</dbReference>
<proteinExistence type="inferred from homology"/>
<keyword evidence="4 7" id="KW-0472">Membrane</keyword>
<comment type="function">
    <text evidence="7">Functions as a peptidoglycan terminase that cleaves nascent peptidoglycan strands endolytically to terminate their elongation.</text>
</comment>
<comment type="similarity">
    <text evidence="7">Belongs to the transglycosylase MltG family.</text>
</comment>
<dbReference type="RefSeq" id="WP_182560703.1">
    <property type="nucleotide sequence ID" value="NZ_JACGWT010000004.1"/>
</dbReference>
<keyword evidence="6 7" id="KW-0961">Cell wall biogenesis/degradation</keyword>
<dbReference type="EMBL" id="JACGWT010000004">
    <property type="protein sequence ID" value="MBA8795105.1"/>
    <property type="molecule type" value="Genomic_DNA"/>
</dbReference>
<dbReference type="AlphaFoldDB" id="A0A7W3P6N7"/>
<evidence type="ECO:0000256" key="2">
    <source>
        <dbReference type="ARBA" id="ARBA00022692"/>
    </source>
</evidence>
<dbReference type="GO" id="GO:0005886">
    <property type="term" value="C:plasma membrane"/>
    <property type="evidence" value="ECO:0007669"/>
    <property type="project" value="UniProtKB-SubCell"/>
</dbReference>
<feature type="site" description="Important for catalytic activity" evidence="7">
    <location>
        <position position="249"/>
    </location>
</feature>
<evidence type="ECO:0000313" key="8">
    <source>
        <dbReference type="EMBL" id="MBA8795105.1"/>
    </source>
</evidence>
<evidence type="ECO:0000256" key="5">
    <source>
        <dbReference type="ARBA" id="ARBA00023239"/>
    </source>
</evidence>
<dbReference type="NCBIfam" id="TIGR00247">
    <property type="entry name" value="endolytic transglycosylase MltG"/>
    <property type="match status" value="1"/>
</dbReference>
<evidence type="ECO:0000256" key="1">
    <source>
        <dbReference type="ARBA" id="ARBA00022475"/>
    </source>
</evidence>
<dbReference type="Proteomes" id="UP000523079">
    <property type="component" value="Unassembled WGS sequence"/>
</dbReference>
<dbReference type="EC" id="4.2.2.29" evidence="7"/>
<dbReference type="GO" id="GO:0008932">
    <property type="term" value="F:lytic endotransglycosylase activity"/>
    <property type="evidence" value="ECO:0007669"/>
    <property type="project" value="UniProtKB-UniRule"/>
</dbReference>
<keyword evidence="2 7" id="KW-0812">Transmembrane</keyword>
<comment type="catalytic activity">
    <reaction evidence="7">
        <text>a peptidoglycan chain = a peptidoglycan chain with N-acetyl-1,6-anhydromuramyl-[peptide] at the reducing end + a peptidoglycan chain with N-acetylglucosamine at the non-reducing end.</text>
        <dbReference type="EC" id="4.2.2.29"/>
    </reaction>
</comment>
<reference evidence="8 9" key="1">
    <citation type="submission" date="2020-07" db="EMBL/GenBank/DDBJ databases">
        <title>Sequencing the genomes of 1000 actinobacteria strains.</title>
        <authorList>
            <person name="Klenk H.-P."/>
        </authorList>
    </citation>
    <scope>NUCLEOTIDE SEQUENCE [LARGE SCALE GENOMIC DNA]</scope>
    <source>
        <strain evidence="8 9">DSM 100723</strain>
    </source>
</reference>
<dbReference type="InterPro" id="IPR003770">
    <property type="entry name" value="MLTG-like"/>
</dbReference>
<protein>
    <recommendedName>
        <fullName evidence="7">Endolytic murein transglycosylase</fullName>
        <ecNumber evidence="7">4.2.2.29</ecNumber>
    </recommendedName>
    <alternativeName>
        <fullName evidence="7">Peptidoglycan lytic transglycosylase</fullName>
    </alternativeName>
    <alternativeName>
        <fullName evidence="7">Peptidoglycan polymerization terminase</fullName>
    </alternativeName>
</protein>